<dbReference type="Gene3D" id="2.60.34.10">
    <property type="entry name" value="Substrate Binding Domain Of DNAk, Chain A, domain 1"/>
    <property type="match status" value="1"/>
</dbReference>
<dbReference type="SUPFAM" id="SSF100920">
    <property type="entry name" value="Heat shock protein 70kD (HSP70), peptide-binding domain"/>
    <property type="match status" value="1"/>
</dbReference>
<dbReference type="Pfam" id="PF00012">
    <property type="entry name" value="HSP70"/>
    <property type="match status" value="1"/>
</dbReference>
<dbReference type="InterPro" id="IPR013126">
    <property type="entry name" value="Hsp_70_fam"/>
</dbReference>
<dbReference type="EMBL" id="LVVM01003620">
    <property type="protein sequence ID" value="OJA14531.1"/>
    <property type="molecule type" value="Genomic_DNA"/>
</dbReference>
<protein>
    <recommendedName>
        <fullName evidence="5">Heat shock protein 70</fullName>
    </recommendedName>
</protein>
<sequence length="211" mass="23362">MHLDTLEPVEKILWDSKVDKGNVHGIILEPNKSINPDEVIAYGAAFQTAILSSDTPEKTQDPLLLDVPPLSLGIKIAGGFMTPLINHNATILTKKSETFSTYQDNQPGVLIQVYKGEHGYMRDNNLLSKFDLSNIPPAPHGVPQVEVTFDIDTNSILNIPTSDKATSKSNRIMITNDKGCLSEEEIDCIVNNAKKYKGMFLLFSVIYFDII</sequence>
<evidence type="ECO:0000256" key="2">
    <source>
        <dbReference type="ARBA" id="ARBA00022840"/>
    </source>
</evidence>
<keyword evidence="4" id="KW-1185">Reference proteome</keyword>
<dbReference type="OrthoDB" id="3260447at2759"/>
<evidence type="ECO:0000313" key="3">
    <source>
        <dbReference type="EMBL" id="OJA14531.1"/>
    </source>
</evidence>
<keyword evidence="1" id="KW-0547">Nucleotide-binding</keyword>
<keyword evidence="2" id="KW-0067">ATP-binding</keyword>
<dbReference type="PANTHER" id="PTHR19375">
    <property type="entry name" value="HEAT SHOCK PROTEIN 70KDA"/>
    <property type="match status" value="1"/>
</dbReference>
<evidence type="ECO:0000313" key="4">
    <source>
        <dbReference type="Proteomes" id="UP000183567"/>
    </source>
</evidence>
<dbReference type="InterPro" id="IPR029047">
    <property type="entry name" value="HSP70_peptide-bd_sf"/>
</dbReference>
<gene>
    <name evidence="3" type="ORF">AZE42_12607</name>
</gene>
<dbReference type="InterPro" id="IPR043129">
    <property type="entry name" value="ATPase_NBD"/>
</dbReference>
<dbReference type="Proteomes" id="UP000183567">
    <property type="component" value="Unassembled WGS sequence"/>
</dbReference>
<dbReference type="FunFam" id="2.60.34.10:FF:000002">
    <property type="entry name" value="Heat shock 70 kDa"/>
    <property type="match status" value="1"/>
</dbReference>
<comment type="caution">
    <text evidence="3">The sequence shown here is derived from an EMBL/GenBank/DDBJ whole genome shotgun (WGS) entry which is preliminary data.</text>
</comment>
<dbReference type="GO" id="GO:0005524">
    <property type="term" value="F:ATP binding"/>
    <property type="evidence" value="ECO:0007669"/>
    <property type="project" value="UniProtKB-KW"/>
</dbReference>
<dbReference type="SUPFAM" id="SSF53067">
    <property type="entry name" value="Actin-like ATPase domain"/>
    <property type="match status" value="1"/>
</dbReference>
<dbReference type="AlphaFoldDB" id="A0A1J8Q3I6"/>
<reference evidence="3 4" key="1">
    <citation type="submission" date="2016-03" db="EMBL/GenBank/DDBJ databases">
        <title>Comparative genomics of the ectomycorrhizal sister species Rhizopogon vinicolor and Rhizopogon vesiculosus (Basidiomycota: Boletales) reveals a divergence of the mating type B locus.</title>
        <authorList>
            <person name="Mujic A.B."/>
            <person name="Kuo A."/>
            <person name="Tritt A."/>
            <person name="Lipzen A."/>
            <person name="Chen C."/>
            <person name="Johnson J."/>
            <person name="Sharma A."/>
            <person name="Barry K."/>
            <person name="Grigoriev I.V."/>
            <person name="Spatafora J.W."/>
        </authorList>
    </citation>
    <scope>NUCLEOTIDE SEQUENCE [LARGE SCALE GENOMIC DNA]</scope>
    <source>
        <strain evidence="3 4">AM-OR11-056</strain>
    </source>
</reference>
<dbReference type="PRINTS" id="PR00301">
    <property type="entry name" value="HEATSHOCK70"/>
</dbReference>
<proteinExistence type="predicted"/>
<evidence type="ECO:0000256" key="1">
    <source>
        <dbReference type="ARBA" id="ARBA00022741"/>
    </source>
</evidence>
<name>A0A1J8Q3I6_9AGAM</name>
<dbReference type="GO" id="GO:0140662">
    <property type="term" value="F:ATP-dependent protein folding chaperone"/>
    <property type="evidence" value="ECO:0007669"/>
    <property type="project" value="InterPro"/>
</dbReference>
<accession>A0A1J8Q3I6</accession>
<evidence type="ECO:0008006" key="5">
    <source>
        <dbReference type="Google" id="ProtNLM"/>
    </source>
</evidence>
<dbReference type="STRING" id="180088.A0A1J8Q3I6"/>
<organism evidence="3 4">
    <name type="scientific">Rhizopogon vesiculosus</name>
    <dbReference type="NCBI Taxonomy" id="180088"/>
    <lineage>
        <taxon>Eukaryota</taxon>
        <taxon>Fungi</taxon>
        <taxon>Dikarya</taxon>
        <taxon>Basidiomycota</taxon>
        <taxon>Agaricomycotina</taxon>
        <taxon>Agaricomycetes</taxon>
        <taxon>Agaricomycetidae</taxon>
        <taxon>Boletales</taxon>
        <taxon>Suillineae</taxon>
        <taxon>Rhizopogonaceae</taxon>
        <taxon>Rhizopogon</taxon>
    </lineage>
</organism>